<proteinExistence type="predicted"/>
<feature type="region of interest" description="Disordered" evidence="1">
    <location>
        <begin position="97"/>
        <end position="144"/>
    </location>
</feature>
<dbReference type="CDD" id="cd20745">
    <property type="entry name" value="FIX_RhsA_AHH_HNH-like"/>
    <property type="match status" value="1"/>
</dbReference>
<dbReference type="SUPFAM" id="SSF51294">
    <property type="entry name" value="Hedgehog/intein (Hint) domain"/>
    <property type="match status" value="1"/>
</dbReference>
<dbReference type="Pfam" id="PF07591">
    <property type="entry name" value="PT-HINT"/>
    <property type="match status" value="1"/>
</dbReference>
<accession>A0A316IDU5</accession>
<dbReference type="SMART" id="SM00306">
    <property type="entry name" value="HintN"/>
    <property type="match status" value="1"/>
</dbReference>
<dbReference type="CDD" id="cd00081">
    <property type="entry name" value="Hint"/>
    <property type="match status" value="1"/>
</dbReference>
<protein>
    <submittedName>
        <fullName evidence="3">Intein</fullName>
    </submittedName>
</protein>
<gene>
    <name evidence="3" type="ORF">C8D88_1011836</name>
</gene>
<feature type="region of interest" description="Disordered" evidence="1">
    <location>
        <begin position="276"/>
        <end position="297"/>
    </location>
</feature>
<feature type="domain" description="Hint" evidence="2">
    <location>
        <begin position="305"/>
        <end position="406"/>
    </location>
</feature>
<organism evidence="3 4">
    <name type="scientific">Lentzea atacamensis</name>
    <dbReference type="NCBI Taxonomy" id="531938"/>
    <lineage>
        <taxon>Bacteria</taxon>
        <taxon>Bacillati</taxon>
        <taxon>Actinomycetota</taxon>
        <taxon>Actinomycetes</taxon>
        <taxon>Pseudonocardiales</taxon>
        <taxon>Pseudonocardiaceae</taxon>
        <taxon>Lentzea</taxon>
    </lineage>
</organism>
<evidence type="ECO:0000259" key="2">
    <source>
        <dbReference type="SMART" id="SM00306"/>
    </source>
</evidence>
<evidence type="ECO:0000256" key="1">
    <source>
        <dbReference type="SAM" id="MobiDB-lite"/>
    </source>
</evidence>
<dbReference type="InterPro" id="IPR036844">
    <property type="entry name" value="Hint_dom_sf"/>
</dbReference>
<dbReference type="Proteomes" id="UP000246005">
    <property type="component" value="Unassembled WGS sequence"/>
</dbReference>
<dbReference type="InterPro" id="IPR003587">
    <property type="entry name" value="Hint_dom_N"/>
</dbReference>
<reference evidence="3 4" key="1">
    <citation type="submission" date="2018-05" db="EMBL/GenBank/DDBJ databases">
        <title>Genomic Encyclopedia of Type Strains, Phase IV (KMG-IV): sequencing the most valuable type-strain genomes for metagenomic binning, comparative biology and taxonomic classification.</title>
        <authorList>
            <person name="Goeker M."/>
        </authorList>
    </citation>
    <scope>NUCLEOTIDE SEQUENCE [LARGE SCALE GENOMIC DNA]</scope>
    <source>
        <strain evidence="3 4">DSM 45480</strain>
    </source>
</reference>
<name>A0A316IDU5_9PSEU</name>
<sequence>MYRLNPAEPGPPWSTESRDTSDAVSWVGDNISTVGHTALDVAGLVPGLGEIADGINAVWYFAEGNYTDAALSAAGMIPFGGWGATAAKWGNRGYDAMRGADNVPTPRTPDAPHPRRPDGPGAGKGPDGMPLKNADVPNASKSLPDPRKLAAEAAARRAAAAAAAYQAAVRRTAAAKAAVARAVKTNPIPTLKAALKPRIANAKNIISAMPNAPARIVQTAVTNVQDLNKVYESIKTAILGVGKEVVKEAAQAQVAETLATSGLPYAENLLDIAGGGRKKKRTGDKGKGAKQEASGGSACRVSWDSTSFSGETPVLLASGERKPIASMSIGDVVVATDPTTGETAAKEVTDVRVHVADRELYEITVSSDTGTGSIVATDEHPFWVSSLNEWKHAEDLKPGYTFTISDALDHGQDVRGAEVAAFMLRPQRNKNYLAHMDACNSCQSVVEHYGLTMRTTWGGQW</sequence>
<dbReference type="EMBL" id="QGHB01000001">
    <property type="protein sequence ID" value="PWK91797.1"/>
    <property type="molecule type" value="Genomic_DNA"/>
</dbReference>
<evidence type="ECO:0000313" key="4">
    <source>
        <dbReference type="Proteomes" id="UP000246005"/>
    </source>
</evidence>
<comment type="caution">
    <text evidence="3">The sequence shown here is derived from an EMBL/GenBank/DDBJ whole genome shotgun (WGS) entry which is preliminary data.</text>
</comment>
<evidence type="ECO:0000313" key="3">
    <source>
        <dbReference type="EMBL" id="PWK91797.1"/>
    </source>
</evidence>
<dbReference type="AlphaFoldDB" id="A0A316IDU5"/>
<feature type="region of interest" description="Disordered" evidence="1">
    <location>
        <begin position="1"/>
        <end position="21"/>
    </location>
</feature>
<dbReference type="Gene3D" id="2.170.16.10">
    <property type="entry name" value="Hedgehog/Intein (Hint) domain"/>
    <property type="match status" value="1"/>
</dbReference>